<keyword evidence="6 11" id="KW-0566">Pantothenate biosynthesis</keyword>
<evidence type="ECO:0000256" key="6">
    <source>
        <dbReference type="ARBA" id="ARBA00022655"/>
    </source>
</evidence>
<accession>A0ABT4MGV6</accession>
<dbReference type="Proteomes" id="UP001081071">
    <property type="component" value="Unassembled WGS sequence"/>
</dbReference>
<evidence type="ECO:0000256" key="8">
    <source>
        <dbReference type="ARBA" id="ARBA00023002"/>
    </source>
</evidence>
<dbReference type="InterPro" id="IPR013752">
    <property type="entry name" value="KPA_reductase"/>
</dbReference>
<dbReference type="GO" id="GO:0008677">
    <property type="term" value="F:2-dehydropantoate 2-reductase activity"/>
    <property type="evidence" value="ECO:0007669"/>
    <property type="project" value="UniProtKB-EC"/>
</dbReference>
<dbReference type="Pfam" id="PF02558">
    <property type="entry name" value="ApbA"/>
    <property type="match status" value="1"/>
</dbReference>
<keyword evidence="8 11" id="KW-0560">Oxidoreductase</keyword>
<dbReference type="NCBIfam" id="TIGR00745">
    <property type="entry name" value="apbA_panE"/>
    <property type="match status" value="1"/>
</dbReference>
<evidence type="ECO:0000256" key="3">
    <source>
        <dbReference type="ARBA" id="ARBA00007870"/>
    </source>
</evidence>
<dbReference type="PANTHER" id="PTHR43765:SF2">
    <property type="entry name" value="2-DEHYDROPANTOATE 2-REDUCTASE"/>
    <property type="match status" value="1"/>
</dbReference>
<gene>
    <name evidence="14" type="ORF">O4220_17060</name>
</gene>
<evidence type="ECO:0000256" key="7">
    <source>
        <dbReference type="ARBA" id="ARBA00022857"/>
    </source>
</evidence>
<dbReference type="InterPro" id="IPR050838">
    <property type="entry name" value="Ketopantoate_reductase"/>
</dbReference>
<feature type="domain" description="Ketopantoate reductase C-terminal" evidence="13">
    <location>
        <begin position="184"/>
        <end position="323"/>
    </location>
</feature>
<keyword evidence="15" id="KW-1185">Reference proteome</keyword>
<evidence type="ECO:0000259" key="13">
    <source>
        <dbReference type="Pfam" id="PF08546"/>
    </source>
</evidence>
<dbReference type="PANTHER" id="PTHR43765">
    <property type="entry name" value="2-DEHYDROPANTOATE 2-REDUCTASE-RELATED"/>
    <property type="match status" value="1"/>
</dbReference>
<evidence type="ECO:0000256" key="10">
    <source>
        <dbReference type="ARBA" id="ARBA00048793"/>
    </source>
</evidence>
<protein>
    <recommendedName>
        <fullName evidence="5 11">2-dehydropantoate 2-reductase</fullName>
        <ecNumber evidence="4 11">1.1.1.169</ecNumber>
    </recommendedName>
    <alternativeName>
        <fullName evidence="9 11">Ketopantoate reductase</fullName>
    </alternativeName>
</protein>
<dbReference type="SUPFAM" id="SSF51735">
    <property type="entry name" value="NAD(P)-binding Rossmann-fold domains"/>
    <property type="match status" value="1"/>
</dbReference>
<comment type="similarity">
    <text evidence="3 11">Belongs to the ketopantoate reductase family.</text>
</comment>
<comment type="catalytic activity">
    <reaction evidence="10 11">
        <text>(R)-pantoate + NADP(+) = 2-dehydropantoate + NADPH + H(+)</text>
        <dbReference type="Rhea" id="RHEA:16233"/>
        <dbReference type="ChEBI" id="CHEBI:11561"/>
        <dbReference type="ChEBI" id="CHEBI:15378"/>
        <dbReference type="ChEBI" id="CHEBI:15980"/>
        <dbReference type="ChEBI" id="CHEBI:57783"/>
        <dbReference type="ChEBI" id="CHEBI:58349"/>
        <dbReference type="EC" id="1.1.1.169"/>
    </reaction>
</comment>
<feature type="domain" description="Ketopantoate reductase N-terminal" evidence="12">
    <location>
        <begin position="11"/>
        <end position="158"/>
    </location>
</feature>
<dbReference type="InterPro" id="IPR036291">
    <property type="entry name" value="NAD(P)-bd_dom_sf"/>
</dbReference>
<evidence type="ECO:0000313" key="15">
    <source>
        <dbReference type="Proteomes" id="UP001081071"/>
    </source>
</evidence>
<evidence type="ECO:0000256" key="9">
    <source>
        <dbReference type="ARBA" id="ARBA00032024"/>
    </source>
</evidence>
<proteinExistence type="inferred from homology"/>
<evidence type="ECO:0000256" key="4">
    <source>
        <dbReference type="ARBA" id="ARBA00013014"/>
    </source>
</evidence>
<sequence>MPDSPEVTPRVLVVGGGAIGGVTAAHLSRSGHDVVVLDTSSEHVGLMSGRGLQFDEPTGTSTVRVPAVESADDLDGQFDFALVTLKAPYLRSALTPLMESDRVDTYVSLGNGLVQNVIGDVVGRDRFVVGITEWGATNLGPGHLAQTTVAPFVIGEVDGRSTQRLATLAEVLSAAAEVVTSDRILGRVWSKLLLNSTFSGLGAVTGGLYEDIASDHVARAVAYRLWTEAYDVASALDVDLAEIVGVAPDDLVVRSTGDAARADESLAILMRRLGKTKASMLQDLERGAITEVDVINGGVAATARSLGIASPLNDRVVEIVHACESGRLRPGTEALAALVDV</sequence>
<dbReference type="Gene3D" id="1.10.1040.10">
    <property type="entry name" value="N-(1-d-carboxylethyl)-l-norvaline Dehydrogenase, domain 2"/>
    <property type="match status" value="1"/>
</dbReference>
<comment type="pathway">
    <text evidence="2 11">Cofactor biosynthesis; (R)-pantothenate biosynthesis; (R)-pantoate from 3-methyl-2-oxobutanoate: step 2/2.</text>
</comment>
<evidence type="ECO:0000256" key="5">
    <source>
        <dbReference type="ARBA" id="ARBA00019465"/>
    </source>
</evidence>
<dbReference type="InterPro" id="IPR013328">
    <property type="entry name" value="6PGD_dom2"/>
</dbReference>
<dbReference type="EC" id="1.1.1.169" evidence="4 11"/>
<evidence type="ECO:0000259" key="12">
    <source>
        <dbReference type="Pfam" id="PF02558"/>
    </source>
</evidence>
<dbReference type="Pfam" id="PF08546">
    <property type="entry name" value="ApbA_C"/>
    <property type="match status" value="1"/>
</dbReference>
<dbReference type="Gene3D" id="3.40.50.720">
    <property type="entry name" value="NAD(P)-binding Rossmann-like Domain"/>
    <property type="match status" value="1"/>
</dbReference>
<organism evidence="14 15">
    <name type="scientific">Rhodococcus ruber</name>
    <dbReference type="NCBI Taxonomy" id="1830"/>
    <lineage>
        <taxon>Bacteria</taxon>
        <taxon>Bacillati</taxon>
        <taxon>Actinomycetota</taxon>
        <taxon>Actinomycetes</taxon>
        <taxon>Mycobacteriales</taxon>
        <taxon>Nocardiaceae</taxon>
        <taxon>Rhodococcus</taxon>
    </lineage>
</organism>
<dbReference type="InterPro" id="IPR008927">
    <property type="entry name" value="6-PGluconate_DH-like_C_sf"/>
</dbReference>
<reference evidence="14" key="1">
    <citation type="submission" date="2022-12" db="EMBL/GenBank/DDBJ databases">
        <authorList>
            <person name="Krivoruchko A.V."/>
            <person name="Elkin A."/>
        </authorList>
    </citation>
    <scope>NUCLEOTIDE SEQUENCE</scope>
    <source>
        <strain evidence="14">IEGM 1391</strain>
    </source>
</reference>
<comment type="caution">
    <text evidence="14">The sequence shown here is derived from an EMBL/GenBank/DDBJ whole genome shotgun (WGS) entry which is preliminary data.</text>
</comment>
<evidence type="ECO:0000256" key="2">
    <source>
        <dbReference type="ARBA" id="ARBA00004994"/>
    </source>
</evidence>
<name>A0ABT4MGV6_9NOCA</name>
<dbReference type="InterPro" id="IPR013332">
    <property type="entry name" value="KPR_N"/>
</dbReference>
<evidence type="ECO:0000256" key="11">
    <source>
        <dbReference type="RuleBase" id="RU362068"/>
    </source>
</evidence>
<evidence type="ECO:0000313" key="14">
    <source>
        <dbReference type="EMBL" id="MCZ4520224.1"/>
    </source>
</evidence>
<dbReference type="SUPFAM" id="SSF48179">
    <property type="entry name" value="6-phosphogluconate dehydrogenase C-terminal domain-like"/>
    <property type="match status" value="1"/>
</dbReference>
<dbReference type="RefSeq" id="WP_269606280.1">
    <property type="nucleotide sequence ID" value="NZ_JAPWIJ010000006.1"/>
</dbReference>
<comment type="function">
    <text evidence="1 11">Catalyzes the NADPH-dependent reduction of ketopantoate into pantoic acid.</text>
</comment>
<keyword evidence="7 11" id="KW-0521">NADP</keyword>
<dbReference type="EMBL" id="JAPWIJ010000006">
    <property type="protein sequence ID" value="MCZ4520224.1"/>
    <property type="molecule type" value="Genomic_DNA"/>
</dbReference>
<evidence type="ECO:0000256" key="1">
    <source>
        <dbReference type="ARBA" id="ARBA00002919"/>
    </source>
</evidence>
<dbReference type="InterPro" id="IPR003710">
    <property type="entry name" value="ApbA"/>
</dbReference>